<evidence type="ECO:0000313" key="11">
    <source>
        <dbReference type="EMBL" id="ORY29580.1"/>
    </source>
</evidence>
<dbReference type="PANTHER" id="PTHR31490">
    <property type="entry name" value="GLYCOSYL HYDROLASE"/>
    <property type="match status" value="1"/>
</dbReference>
<reference evidence="11 12" key="1">
    <citation type="submission" date="2016-08" db="EMBL/GenBank/DDBJ databases">
        <title>A Parts List for Fungal Cellulosomes Revealed by Comparative Genomics.</title>
        <authorList>
            <consortium name="DOE Joint Genome Institute"/>
            <person name="Haitjema C.H."/>
            <person name="Gilmore S.P."/>
            <person name="Henske J.K."/>
            <person name="Solomon K.V."/>
            <person name="De Groot R."/>
            <person name="Kuo A."/>
            <person name="Mondo S.J."/>
            <person name="Salamov A.A."/>
            <person name="Labutti K."/>
            <person name="Zhao Z."/>
            <person name="Chiniquy J."/>
            <person name="Barry K."/>
            <person name="Brewer H.M."/>
            <person name="Purvine S.O."/>
            <person name="Wright A.T."/>
            <person name="Boxma B."/>
            <person name="Van Alen T."/>
            <person name="Hackstein J.H."/>
            <person name="Baker S.E."/>
            <person name="Grigoriev I.V."/>
            <person name="O'Malley M.A."/>
        </authorList>
    </citation>
    <scope>NUCLEOTIDE SEQUENCE [LARGE SCALE GENOMIC DNA]</scope>
    <source>
        <strain evidence="11 12">G1</strain>
    </source>
</reference>
<comment type="catalytic activity">
    <reaction evidence="8">
        <text>Endohydrolysis of (1-&gt;4)-beta-D-xylosidic linkages in xylans.</text>
        <dbReference type="EC" id="3.2.1.8"/>
    </reaction>
</comment>
<proteinExistence type="inferred from homology"/>
<keyword evidence="2" id="KW-0732">Signal</keyword>
<keyword evidence="5 8" id="KW-0119">Carbohydrate metabolism</keyword>
<dbReference type="InterPro" id="IPR044846">
    <property type="entry name" value="GH10"/>
</dbReference>
<dbReference type="STRING" id="1754190.A0A1Y2B4U6"/>
<dbReference type="EC" id="3.2.1.8" evidence="8"/>
<dbReference type="PRINTS" id="PR00134">
    <property type="entry name" value="GLHYDRLASE10"/>
</dbReference>
<evidence type="ECO:0000256" key="1">
    <source>
        <dbReference type="ARBA" id="ARBA00007495"/>
    </source>
</evidence>
<keyword evidence="3" id="KW-0677">Repeat</keyword>
<dbReference type="SUPFAM" id="SSF51445">
    <property type="entry name" value="(Trans)glycosidases"/>
    <property type="match status" value="1"/>
</dbReference>
<comment type="similarity">
    <text evidence="1 8">Belongs to the glycosyl hydrolase 10 (cellulase F) family.</text>
</comment>
<accession>A0A1Y2B4U6</accession>
<evidence type="ECO:0000256" key="2">
    <source>
        <dbReference type="ARBA" id="ARBA00022729"/>
    </source>
</evidence>
<dbReference type="InterPro" id="IPR009034">
    <property type="entry name" value="Dockerin_dom_fun_sf"/>
</dbReference>
<dbReference type="SUPFAM" id="SSF64571">
    <property type="entry name" value="Cellulose docking domain, dockering"/>
    <property type="match status" value="2"/>
</dbReference>
<dbReference type="PROSITE" id="PS51763">
    <property type="entry name" value="CBM10"/>
    <property type="match status" value="2"/>
</dbReference>
<dbReference type="Pfam" id="PF02013">
    <property type="entry name" value="CBM_10"/>
    <property type="match status" value="2"/>
</dbReference>
<dbReference type="GO" id="GO:0031176">
    <property type="term" value="F:endo-1,4-beta-xylanase activity"/>
    <property type="evidence" value="ECO:0007669"/>
    <property type="project" value="UniProtKB-EC"/>
</dbReference>
<dbReference type="Pfam" id="PF00331">
    <property type="entry name" value="Glyco_hydro_10"/>
    <property type="match status" value="1"/>
</dbReference>
<dbReference type="AlphaFoldDB" id="A0A1Y2B4U6"/>
<dbReference type="InterPro" id="IPR002883">
    <property type="entry name" value="CBM10/Dockerin_dom"/>
</dbReference>
<dbReference type="EMBL" id="MCOG01000179">
    <property type="protein sequence ID" value="ORY29580.1"/>
    <property type="molecule type" value="Genomic_DNA"/>
</dbReference>
<feature type="domain" description="GH10" evidence="9">
    <location>
        <begin position="181"/>
        <end position="514"/>
    </location>
</feature>
<dbReference type="Gene3D" id="3.20.20.80">
    <property type="entry name" value="Glycosidases"/>
    <property type="match status" value="1"/>
</dbReference>
<dbReference type="Proteomes" id="UP000193920">
    <property type="component" value="Unassembled WGS sequence"/>
</dbReference>
<evidence type="ECO:0000259" key="10">
    <source>
        <dbReference type="PROSITE" id="PS51763"/>
    </source>
</evidence>
<sequence>MNVSVIYSKCWSESLGYKCCSLDIEPIFTDNDGIWGMENEQWCGIINKPSLENYCENDCCKNSNLKVSYSESWCKINFQNKNDIKNCWSLDIGYGCCSSNNTDILYNNEDGSWGIENGQWCGIVNSMKIDENSIPKKPSYMDAENFDDPAKNCNITDSIIGDSLKQYAPFRMGVGINGSLRKTSTILSKKMVDIINHQFNSVTLTNLMKPSYLLDQNGSQKNIMKGIQDPSVNFQSAIDTLEYCKKNNIKMRGHTLVWHTQTPSWFFKKDYDDKNDYVDSEVMELRIESYIKQVMQFVQYYYPGVVDVWDVVNEAVEIDEGYYDEKVSWKTRTKCNESSNPWYETMGPDYVIKAFRFARKYAAPGVKLIYNDYNTFMSEKTTAIINLLKILKEENLIDGIGMQSYLTPTFPERSTYANAIKKFGELGIEVQITELTISIDDKLSEEEMYEKQAEQYKEVFEIYLKAYHNGINIGSVTVFGLQDGYLFYTNDSTKTRLWDKDLQKKKNYYSILEVLKEYYNKYN</sequence>
<dbReference type="OrthoDB" id="3055998at2759"/>
<keyword evidence="12" id="KW-1185">Reference proteome</keyword>
<evidence type="ECO:0000256" key="8">
    <source>
        <dbReference type="RuleBase" id="RU361174"/>
    </source>
</evidence>
<gene>
    <name evidence="11" type="ORF">LY90DRAFT_705517</name>
</gene>
<organism evidence="11 12">
    <name type="scientific">Neocallimastix californiae</name>
    <dbReference type="NCBI Taxonomy" id="1754190"/>
    <lineage>
        <taxon>Eukaryota</taxon>
        <taxon>Fungi</taxon>
        <taxon>Fungi incertae sedis</taxon>
        <taxon>Chytridiomycota</taxon>
        <taxon>Chytridiomycota incertae sedis</taxon>
        <taxon>Neocallimastigomycetes</taxon>
        <taxon>Neocallimastigales</taxon>
        <taxon>Neocallimastigaceae</taxon>
        <taxon>Neocallimastix</taxon>
    </lineage>
</organism>
<evidence type="ECO:0000313" key="12">
    <source>
        <dbReference type="Proteomes" id="UP000193920"/>
    </source>
</evidence>
<protein>
    <recommendedName>
        <fullName evidence="8">Beta-xylanase</fullName>
        <ecNumber evidence="8">3.2.1.8</ecNumber>
    </recommendedName>
</protein>
<name>A0A1Y2B4U6_9FUNG</name>
<feature type="domain" description="CBM10" evidence="10">
    <location>
        <begin position="86"/>
        <end position="124"/>
    </location>
</feature>
<evidence type="ECO:0000256" key="7">
    <source>
        <dbReference type="ARBA" id="ARBA00023326"/>
    </source>
</evidence>
<dbReference type="GO" id="GO:0000272">
    <property type="term" value="P:polysaccharide catabolic process"/>
    <property type="evidence" value="ECO:0007669"/>
    <property type="project" value="UniProtKB-KW"/>
</dbReference>
<evidence type="ECO:0000256" key="3">
    <source>
        <dbReference type="ARBA" id="ARBA00022737"/>
    </source>
</evidence>
<keyword evidence="6 8" id="KW-0326">Glycosidase</keyword>
<dbReference type="PANTHER" id="PTHR31490:SF90">
    <property type="entry name" value="ENDO-1,4-BETA-XYLANASE A"/>
    <property type="match status" value="1"/>
</dbReference>
<dbReference type="PROSITE" id="PS51760">
    <property type="entry name" value="GH10_2"/>
    <property type="match status" value="1"/>
</dbReference>
<dbReference type="InterPro" id="IPR001000">
    <property type="entry name" value="GH10_dom"/>
</dbReference>
<dbReference type="Gene3D" id="3.90.1220.10">
    <property type="entry name" value="Cellulose docking domain, dockering"/>
    <property type="match status" value="2"/>
</dbReference>
<evidence type="ECO:0000256" key="5">
    <source>
        <dbReference type="ARBA" id="ARBA00023277"/>
    </source>
</evidence>
<evidence type="ECO:0000256" key="4">
    <source>
        <dbReference type="ARBA" id="ARBA00022801"/>
    </source>
</evidence>
<keyword evidence="7 8" id="KW-0624">Polysaccharide degradation</keyword>
<feature type="domain" description="CBM10" evidence="10">
    <location>
        <begin position="9"/>
        <end position="46"/>
    </location>
</feature>
<dbReference type="SMART" id="SM00633">
    <property type="entry name" value="Glyco_10"/>
    <property type="match status" value="1"/>
</dbReference>
<comment type="caution">
    <text evidence="11">The sequence shown here is derived from an EMBL/GenBank/DDBJ whole genome shotgun (WGS) entry which is preliminary data.</text>
</comment>
<evidence type="ECO:0000256" key="6">
    <source>
        <dbReference type="ARBA" id="ARBA00023295"/>
    </source>
</evidence>
<evidence type="ECO:0000259" key="9">
    <source>
        <dbReference type="PROSITE" id="PS51760"/>
    </source>
</evidence>
<dbReference type="InterPro" id="IPR017853">
    <property type="entry name" value="GH"/>
</dbReference>
<keyword evidence="4 8" id="KW-0378">Hydrolase</keyword>